<evidence type="ECO:0000313" key="2">
    <source>
        <dbReference type="EMBL" id="VVE89869.1"/>
    </source>
</evidence>
<proteinExistence type="predicted"/>
<keyword evidence="3" id="KW-1185">Reference proteome</keyword>
<evidence type="ECO:0000256" key="1">
    <source>
        <dbReference type="SAM" id="Phobius"/>
    </source>
</evidence>
<organism evidence="2 3">
    <name type="scientific">Pandoraea bronchicola</name>
    <dbReference type="NCBI Taxonomy" id="2508287"/>
    <lineage>
        <taxon>Bacteria</taxon>
        <taxon>Pseudomonadati</taxon>
        <taxon>Pseudomonadota</taxon>
        <taxon>Betaproteobacteria</taxon>
        <taxon>Burkholderiales</taxon>
        <taxon>Burkholderiaceae</taxon>
        <taxon>Pandoraea</taxon>
    </lineage>
</organism>
<dbReference type="OrthoDB" id="8970698at2"/>
<feature type="transmembrane region" description="Helical" evidence="1">
    <location>
        <begin position="37"/>
        <end position="57"/>
    </location>
</feature>
<feature type="transmembrane region" description="Helical" evidence="1">
    <location>
        <begin position="69"/>
        <end position="88"/>
    </location>
</feature>
<dbReference type="EMBL" id="CABPST010000012">
    <property type="protein sequence ID" value="VVE89869.1"/>
    <property type="molecule type" value="Genomic_DNA"/>
</dbReference>
<dbReference type="AlphaFoldDB" id="A0A5E5BVM8"/>
<dbReference type="Proteomes" id="UP000382040">
    <property type="component" value="Unassembled WGS sequence"/>
</dbReference>
<keyword evidence="1" id="KW-0812">Transmembrane</keyword>
<dbReference type="RefSeq" id="WP_150561076.1">
    <property type="nucleotide sequence ID" value="NZ_CABPST010000012.1"/>
</dbReference>
<keyword evidence="1" id="KW-1133">Transmembrane helix</keyword>
<accession>A0A5E5BVM8</accession>
<feature type="transmembrane region" description="Helical" evidence="1">
    <location>
        <begin position="6"/>
        <end position="25"/>
    </location>
</feature>
<keyword evidence="1" id="KW-0472">Membrane</keyword>
<protein>
    <submittedName>
        <fullName evidence="2">Uncharacterized protein</fullName>
    </submittedName>
</protein>
<evidence type="ECO:0000313" key="3">
    <source>
        <dbReference type="Proteomes" id="UP000382040"/>
    </source>
</evidence>
<gene>
    <name evidence="2" type="ORF">PBR20603_03842</name>
</gene>
<sequence length="323" mass="33974">MIRDRPALWLAVAATATAISISVIAGGQRGGTLAERVVWVTLGVVLVMSAHLLPALLRGVTGGIRWVGYWLWAACMLAIINSHAYFFLFAQQHAAQIRADAVPIVLATPLKRSLTVVMGERADVLARLAVANAQSCSGKCTTLAVRRAALAARLDALEAEASDIRRAQALDDRAIAQHDALTINPVTARLAALLGTTGARVDLLTGLAFAAVLEGVACLLWTIALRPWCKPPVAAVVPAVAPEVAESHDGADADCDGHAMPEQPVTPLSIPSPTPEAVDHGATQLARDIAAGRLRPTVADIRRHLGCSQARAIALRRQLADLS</sequence>
<reference evidence="2 3" key="1">
    <citation type="submission" date="2019-08" db="EMBL/GenBank/DDBJ databases">
        <authorList>
            <person name="Peeters C."/>
        </authorList>
    </citation>
    <scope>NUCLEOTIDE SEQUENCE [LARGE SCALE GENOMIC DNA]</scope>
    <source>
        <strain evidence="2 3">LMG 20603</strain>
    </source>
</reference>
<name>A0A5E5BVM8_9BURK</name>